<keyword evidence="3" id="KW-1185">Reference proteome</keyword>
<reference evidence="2 3" key="1">
    <citation type="submission" date="2020-01" db="EMBL/GenBank/DDBJ databases">
        <title>Natronorubrum sp. JWXQ-INN 674 isolated from Inner Mongolia Autonomous Region of China.</title>
        <authorList>
            <person name="Xue Q."/>
        </authorList>
    </citation>
    <scope>NUCLEOTIDE SEQUENCE [LARGE SCALE GENOMIC DNA]</scope>
    <source>
        <strain evidence="2 3">JWXQ-INN-674</strain>
    </source>
</reference>
<dbReference type="PANTHER" id="PTHR22617">
    <property type="entry name" value="CHEMOTAXIS SENSOR HISTIDINE KINASE-RELATED"/>
    <property type="match status" value="1"/>
</dbReference>
<organism evidence="2 3">
    <name type="scientific">Natronorubrum halalkaliphilum</name>
    <dbReference type="NCBI Taxonomy" id="2691917"/>
    <lineage>
        <taxon>Archaea</taxon>
        <taxon>Methanobacteriati</taxon>
        <taxon>Methanobacteriota</taxon>
        <taxon>Stenosarchaea group</taxon>
        <taxon>Halobacteria</taxon>
        <taxon>Halobacteriales</taxon>
        <taxon>Natrialbaceae</taxon>
        <taxon>Natronorubrum</taxon>
    </lineage>
</organism>
<dbReference type="PANTHER" id="PTHR22617:SF23">
    <property type="entry name" value="CHEMOTAXIS PROTEIN CHEW"/>
    <property type="match status" value="1"/>
</dbReference>
<evidence type="ECO:0000313" key="3">
    <source>
        <dbReference type="Proteomes" id="UP000434101"/>
    </source>
</evidence>
<name>A0A6B0VR69_9EURY</name>
<dbReference type="OrthoDB" id="115049at2157"/>
<dbReference type="InterPro" id="IPR002545">
    <property type="entry name" value="CheW-lke_dom"/>
</dbReference>
<evidence type="ECO:0000259" key="1">
    <source>
        <dbReference type="PROSITE" id="PS50851"/>
    </source>
</evidence>
<evidence type="ECO:0000313" key="2">
    <source>
        <dbReference type="EMBL" id="MXV64008.1"/>
    </source>
</evidence>
<dbReference type="GO" id="GO:0007165">
    <property type="term" value="P:signal transduction"/>
    <property type="evidence" value="ECO:0007669"/>
    <property type="project" value="InterPro"/>
</dbReference>
<gene>
    <name evidence="2" type="ORF">GS429_18455</name>
</gene>
<dbReference type="InterPro" id="IPR039315">
    <property type="entry name" value="CheW"/>
</dbReference>
<dbReference type="RefSeq" id="WP_160066925.1">
    <property type="nucleotide sequence ID" value="NZ_WUYX01000069.1"/>
</dbReference>
<dbReference type="GO" id="GO:0005829">
    <property type="term" value="C:cytosol"/>
    <property type="evidence" value="ECO:0007669"/>
    <property type="project" value="TreeGrafter"/>
</dbReference>
<dbReference type="PROSITE" id="PS50851">
    <property type="entry name" value="CHEW"/>
    <property type="match status" value="1"/>
</dbReference>
<dbReference type="InterPro" id="IPR036061">
    <property type="entry name" value="CheW-like_dom_sf"/>
</dbReference>
<comment type="caution">
    <text evidence="2">The sequence shown here is derived from an EMBL/GenBank/DDBJ whole genome shotgun (WGS) entry which is preliminary data.</text>
</comment>
<dbReference type="Pfam" id="PF01584">
    <property type="entry name" value="CheW"/>
    <property type="match status" value="1"/>
</dbReference>
<feature type="domain" description="CheW-like" evidence="1">
    <location>
        <begin position="15"/>
        <end position="154"/>
    </location>
</feature>
<dbReference type="Gene3D" id="2.30.30.40">
    <property type="entry name" value="SH3 Domains"/>
    <property type="match status" value="1"/>
</dbReference>
<proteinExistence type="predicted"/>
<dbReference type="Gene3D" id="2.40.50.180">
    <property type="entry name" value="CheA-289, Domain 4"/>
    <property type="match status" value="1"/>
</dbReference>
<accession>A0A6B0VR69</accession>
<protein>
    <submittedName>
        <fullName evidence="2">Chemotaxis protein CheW</fullName>
    </submittedName>
</protein>
<dbReference type="AlphaFoldDB" id="A0A6B0VR69"/>
<dbReference type="EMBL" id="WUYX01000069">
    <property type="protein sequence ID" value="MXV64008.1"/>
    <property type="molecule type" value="Genomic_DNA"/>
</dbReference>
<sequence>MASAGNDDGSTTDDRVTVLTFDLDGDRYCVRTESVASVLGVTDEDAIATADDPWNAGVVSVSGNRIRVVDLPRAFNSTARTASRIDAPKLLVFSLTDGDGDYYGWLVDDVDVTRTVRTSSVEPTRTSTHTRHVKGRFDLDGETVVWLDERAIHG</sequence>
<dbReference type="SMART" id="SM00260">
    <property type="entry name" value="CheW"/>
    <property type="match status" value="1"/>
</dbReference>
<dbReference type="GO" id="GO:0006935">
    <property type="term" value="P:chemotaxis"/>
    <property type="evidence" value="ECO:0007669"/>
    <property type="project" value="InterPro"/>
</dbReference>
<dbReference type="SUPFAM" id="SSF50341">
    <property type="entry name" value="CheW-like"/>
    <property type="match status" value="1"/>
</dbReference>
<dbReference type="Proteomes" id="UP000434101">
    <property type="component" value="Unassembled WGS sequence"/>
</dbReference>